<name>A0AAE0BTS9_9CHLO</name>
<evidence type="ECO:0000313" key="4">
    <source>
        <dbReference type="Proteomes" id="UP001190700"/>
    </source>
</evidence>
<protein>
    <recommendedName>
        <fullName evidence="2">W2 domain-containing protein</fullName>
    </recommendedName>
</protein>
<keyword evidence="4" id="KW-1185">Reference proteome</keyword>
<dbReference type="SMART" id="SM00515">
    <property type="entry name" value="eIF5C"/>
    <property type="match status" value="1"/>
</dbReference>
<dbReference type="InterPro" id="IPR051245">
    <property type="entry name" value="eIF5-mimic_regulator"/>
</dbReference>
<reference evidence="3 4" key="1">
    <citation type="journal article" date="2015" name="Genome Biol. Evol.">
        <title>Comparative Genomics of a Bacterivorous Green Alga Reveals Evolutionary Causalities and Consequences of Phago-Mixotrophic Mode of Nutrition.</title>
        <authorList>
            <person name="Burns J.A."/>
            <person name="Paasch A."/>
            <person name="Narechania A."/>
            <person name="Kim E."/>
        </authorList>
    </citation>
    <scope>NUCLEOTIDE SEQUENCE [LARGE SCALE GENOMIC DNA]</scope>
    <source>
        <strain evidence="3 4">PLY_AMNH</strain>
    </source>
</reference>
<dbReference type="InterPro" id="IPR016024">
    <property type="entry name" value="ARM-type_fold"/>
</dbReference>
<dbReference type="GO" id="GO:0016020">
    <property type="term" value="C:membrane"/>
    <property type="evidence" value="ECO:0007669"/>
    <property type="project" value="TreeGrafter"/>
</dbReference>
<dbReference type="Pfam" id="PF02020">
    <property type="entry name" value="W2"/>
    <property type="match status" value="1"/>
</dbReference>
<dbReference type="InterPro" id="IPR003307">
    <property type="entry name" value="W2_domain"/>
</dbReference>
<comment type="similarity">
    <text evidence="1">Belongs to the BZW family.</text>
</comment>
<dbReference type="Gene3D" id="1.25.40.180">
    <property type="match status" value="1"/>
</dbReference>
<dbReference type="CDD" id="cd11560">
    <property type="entry name" value="W2_eIF5C_like"/>
    <property type="match status" value="1"/>
</dbReference>
<evidence type="ECO:0000259" key="2">
    <source>
        <dbReference type="PROSITE" id="PS51363"/>
    </source>
</evidence>
<dbReference type="Pfam" id="PF25504">
    <property type="entry name" value="HEAT_5MP1_2"/>
    <property type="match status" value="1"/>
</dbReference>
<dbReference type="PANTHER" id="PTHR14208:SF2">
    <property type="entry name" value="PROTEIN KRASAVIETZ"/>
    <property type="match status" value="1"/>
</dbReference>
<dbReference type="InterPro" id="IPR057397">
    <property type="entry name" value="HEAT_5MP1_2"/>
</dbReference>
<dbReference type="EMBL" id="LGRX02033132">
    <property type="protein sequence ID" value="KAK3242698.1"/>
    <property type="molecule type" value="Genomic_DNA"/>
</dbReference>
<sequence>MSAKEAKPTLGGARIKTRKRNIAVPLDPASFADAVIQIFIDASEEDASLVENLDAAVKVLETSDLDFSRYGDTLFEVIFTGGRLSTGQEKDTGGLKLDHSILSEEANRTSLKPFFESIQQILRRRPFLIKNIENVLRRLLQQLEHYTTEQQDKLAVATSLTFAMKLGLPPENVFLVLINDVMVAKGTSLHFMTSFMKDFLSDASLDELMILLKRGRVDDLMAFFPIQKRDSENVATHFKENGLKAIADHEESKRNDSRLKDLGVTLVEGISEGTPPAQIISLVKSKKKENNLPDSDLVQLLWFSIMEAVQWGGKNQQQTTNAALRQVKAWAKLLGGFTTSGRLELELMNTIQVFCYEDNKLMKTFPDIIRLLYDQDVLDEATVLTWHKKGSHVKGRGEFLKAMEPFVKWLDEAEEEESEEEG</sequence>
<comment type="caution">
    <text evidence="3">The sequence shown here is derived from an EMBL/GenBank/DDBJ whole genome shotgun (WGS) entry which is preliminary data.</text>
</comment>
<dbReference type="AlphaFoldDB" id="A0AAE0BTS9"/>
<proteinExistence type="inferred from homology"/>
<dbReference type="SUPFAM" id="SSF48371">
    <property type="entry name" value="ARM repeat"/>
    <property type="match status" value="1"/>
</dbReference>
<dbReference type="PANTHER" id="PTHR14208">
    <property type="entry name" value="BASIC LEUCINE ZIPPER AND W2 DOMAIN-CONTAINING PROTEIN"/>
    <property type="match status" value="1"/>
</dbReference>
<organism evidence="3 4">
    <name type="scientific">Cymbomonas tetramitiformis</name>
    <dbReference type="NCBI Taxonomy" id="36881"/>
    <lineage>
        <taxon>Eukaryota</taxon>
        <taxon>Viridiplantae</taxon>
        <taxon>Chlorophyta</taxon>
        <taxon>Pyramimonadophyceae</taxon>
        <taxon>Pyramimonadales</taxon>
        <taxon>Pyramimonadaceae</taxon>
        <taxon>Cymbomonas</taxon>
    </lineage>
</organism>
<gene>
    <name evidence="3" type="ORF">CYMTET_47620</name>
</gene>
<dbReference type="PROSITE" id="PS51363">
    <property type="entry name" value="W2"/>
    <property type="match status" value="1"/>
</dbReference>
<evidence type="ECO:0000256" key="1">
    <source>
        <dbReference type="ARBA" id="ARBA00008151"/>
    </source>
</evidence>
<dbReference type="InterPro" id="IPR043510">
    <property type="entry name" value="W2_5MP1/2"/>
</dbReference>
<accession>A0AAE0BTS9</accession>
<feature type="domain" description="W2" evidence="2">
    <location>
        <begin position="252"/>
        <end position="420"/>
    </location>
</feature>
<dbReference type="Proteomes" id="UP001190700">
    <property type="component" value="Unassembled WGS sequence"/>
</dbReference>
<dbReference type="GO" id="GO:0005737">
    <property type="term" value="C:cytoplasm"/>
    <property type="evidence" value="ECO:0007669"/>
    <property type="project" value="TreeGrafter"/>
</dbReference>
<evidence type="ECO:0000313" key="3">
    <source>
        <dbReference type="EMBL" id="KAK3242698.1"/>
    </source>
</evidence>